<comment type="similarity">
    <text evidence="1 5">Belongs to the geminiviridae replication enhancer protein family.</text>
</comment>
<evidence type="ECO:0000256" key="5">
    <source>
        <dbReference type="RuleBase" id="RU363029"/>
    </source>
</evidence>
<dbReference type="InterPro" id="IPR000657">
    <property type="entry name" value="Gemini_AL3"/>
</dbReference>
<dbReference type="EMBL" id="LS973889">
    <property type="protein sequence ID" value="SSA87685.1"/>
    <property type="molecule type" value="Genomic_DNA"/>
</dbReference>
<organism evidence="7">
    <name type="scientific">Squash leaf curl Yunnan virus</name>
    <dbReference type="NCBI Taxonomy" id="222474"/>
    <lineage>
        <taxon>Viruses</taxon>
        <taxon>Monodnaviria</taxon>
        <taxon>Shotokuvirae</taxon>
        <taxon>Cressdnaviricota</taxon>
        <taxon>Repensiviricetes</taxon>
        <taxon>Geplafuvirales</taxon>
        <taxon>Geminiviridae</taxon>
        <taxon>Begomovirus</taxon>
        <taxon>Begomovirus cucurbitayunnanense</taxon>
    </lineage>
</organism>
<keyword evidence="6" id="KW-1133">Transmembrane helix</keyword>
<reference evidence="7" key="1">
    <citation type="submission" date="2018-06" db="EMBL/GenBank/DDBJ databases">
        <authorList>
            <person name="Zhirakovskaya E."/>
        </authorList>
    </citation>
    <scope>NUCLEOTIDE SEQUENCE</scope>
</reference>
<feature type="transmembrane region" description="Helical" evidence="6">
    <location>
        <begin position="94"/>
        <end position="115"/>
    </location>
</feature>
<keyword evidence="2 5" id="KW-0945">Host-virus interaction</keyword>
<evidence type="ECO:0000256" key="1">
    <source>
        <dbReference type="ARBA" id="ARBA00009424"/>
    </source>
</evidence>
<evidence type="ECO:0000256" key="3">
    <source>
        <dbReference type="ARBA" id="ARBA00025603"/>
    </source>
</evidence>
<gene>
    <name evidence="7" type="primary">AC3</name>
</gene>
<keyword evidence="6" id="KW-0472">Membrane</keyword>
<sequence length="137" mass="15996">MDSRTGVLLTATQSESGVCIWTVNNPLYFKITSHLDRPFKKNNDIMALQSQFIQNLRKALGIHNYLVVCQLWTRLHPRTSRFLRVCRYQCRLRVISFSFSCISGVFIHCVPITSIRNSMRPWYLIFINSSLSHRNNS</sequence>
<evidence type="ECO:0000256" key="4">
    <source>
        <dbReference type="ARBA" id="ARBA00025955"/>
    </source>
</evidence>
<dbReference type="GO" id="GO:0016032">
    <property type="term" value="P:viral process"/>
    <property type="evidence" value="ECO:0007669"/>
    <property type="project" value="InterPro"/>
</dbReference>
<evidence type="ECO:0000256" key="6">
    <source>
        <dbReference type="SAM" id="Phobius"/>
    </source>
</evidence>
<name>A0A376A901_9GEMI</name>
<accession>A0A376A901</accession>
<dbReference type="EMBL" id="LS973883">
    <property type="protein sequence ID" value="SSA87414.1"/>
    <property type="molecule type" value="Genomic_DNA"/>
</dbReference>
<comment type="function">
    <text evidence="3">Increases viral DNA accumulation. Enhances infectivity and symptom expression.</text>
</comment>
<keyword evidence="6" id="KW-0812">Transmembrane</keyword>
<comment type="subunit">
    <text evidence="4 5">Homooligomer. Interacts with the replication-associated protein (REP). Interacts with host proliferating cell nuclear antigen (PCNA). Interacts with host retinoblastoma-related protein 1 (RBR1), and may thereby deregulate the host cell cycle. Oligomerization and interaction with PCNA are necessary for optimal replication enhancement.</text>
</comment>
<evidence type="ECO:0000256" key="2">
    <source>
        <dbReference type="ARBA" id="ARBA00022581"/>
    </source>
</evidence>
<protein>
    <recommendedName>
        <fullName evidence="5">Replication enhancer</fullName>
        <shortName evidence="5">REn</shortName>
    </recommendedName>
</protein>
<evidence type="ECO:0000313" key="7">
    <source>
        <dbReference type="EMBL" id="SSA87414.1"/>
    </source>
</evidence>
<proteinExistence type="inferred from homology"/>
<dbReference type="Pfam" id="PF01407">
    <property type="entry name" value="Gemini_AL3"/>
    <property type="match status" value="1"/>
</dbReference>
<dbReference type="PRINTS" id="PR00231">
    <property type="entry name" value="GEMCOATAL3"/>
</dbReference>